<dbReference type="Proteomes" id="UP001056120">
    <property type="component" value="Linkage Group LG21"/>
</dbReference>
<evidence type="ECO:0000313" key="2">
    <source>
        <dbReference type="Proteomes" id="UP001056120"/>
    </source>
</evidence>
<name>A0ACB9CAI9_9ASTR</name>
<reference evidence="2" key="1">
    <citation type="journal article" date="2022" name="Mol. Ecol. Resour.">
        <title>The genomes of chicory, endive, great burdock and yacon provide insights into Asteraceae palaeo-polyploidization history and plant inulin production.</title>
        <authorList>
            <person name="Fan W."/>
            <person name="Wang S."/>
            <person name="Wang H."/>
            <person name="Wang A."/>
            <person name="Jiang F."/>
            <person name="Liu H."/>
            <person name="Zhao H."/>
            <person name="Xu D."/>
            <person name="Zhang Y."/>
        </authorList>
    </citation>
    <scope>NUCLEOTIDE SEQUENCE [LARGE SCALE GENOMIC DNA]</scope>
    <source>
        <strain evidence="2">cv. Yunnan</strain>
    </source>
</reference>
<protein>
    <submittedName>
        <fullName evidence="1">Uncharacterized protein</fullName>
    </submittedName>
</protein>
<organism evidence="1 2">
    <name type="scientific">Smallanthus sonchifolius</name>
    <dbReference type="NCBI Taxonomy" id="185202"/>
    <lineage>
        <taxon>Eukaryota</taxon>
        <taxon>Viridiplantae</taxon>
        <taxon>Streptophyta</taxon>
        <taxon>Embryophyta</taxon>
        <taxon>Tracheophyta</taxon>
        <taxon>Spermatophyta</taxon>
        <taxon>Magnoliopsida</taxon>
        <taxon>eudicotyledons</taxon>
        <taxon>Gunneridae</taxon>
        <taxon>Pentapetalae</taxon>
        <taxon>asterids</taxon>
        <taxon>campanulids</taxon>
        <taxon>Asterales</taxon>
        <taxon>Asteraceae</taxon>
        <taxon>Asteroideae</taxon>
        <taxon>Heliantheae alliance</taxon>
        <taxon>Millerieae</taxon>
        <taxon>Smallanthus</taxon>
    </lineage>
</organism>
<accession>A0ACB9CAI9</accession>
<gene>
    <name evidence="1" type="ORF">L1987_62460</name>
</gene>
<evidence type="ECO:0000313" key="1">
    <source>
        <dbReference type="EMBL" id="KAI3731272.1"/>
    </source>
</evidence>
<proteinExistence type="predicted"/>
<comment type="caution">
    <text evidence="1">The sequence shown here is derived from an EMBL/GenBank/DDBJ whole genome shotgun (WGS) entry which is preliminary data.</text>
</comment>
<dbReference type="EMBL" id="CM042038">
    <property type="protein sequence ID" value="KAI3731272.1"/>
    <property type="molecule type" value="Genomic_DNA"/>
</dbReference>
<reference evidence="1 2" key="2">
    <citation type="journal article" date="2022" name="Mol. Ecol. Resour.">
        <title>The genomes of chicory, endive, great burdock and yacon provide insights into Asteraceae paleo-polyploidization history and plant inulin production.</title>
        <authorList>
            <person name="Fan W."/>
            <person name="Wang S."/>
            <person name="Wang H."/>
            <person name="Wang A."/>
            <person name="Jiang F."/>
            <person name="Liu H."/>
            <person name="Zhao H."/>
            <person name="Xu D."/>
            <person name="Zhang Y."/>
        </authorList>
    </citation>
    <scope>NUCLEOTIDE SEQUENCE [LARGE SCALE GENOMIC DNA]</scope>
    <source>
        <strain evidence="2">cv. Yunnan</strain>
        <tissue evidence="1">Leaves</tissue>
    </source>
</reference>
<sequence length="167" mass="19367">MDQVEEMMEGLTIDGSSFYWYVDLDYEFDACQFFDFSSEETKFEVQEAERWFRFARDYPPAPYMMKINLKNVLKSTPAKAYKQEAVEHTSPTITTPSDYGMHSSEGRTEGSNYSIVSTKLQNPNGSETEDIKRQKLEIGFLRKATIPLTPRLMTEERARRRRTANSG</sequence>
<keyword evidence="2" id="KW-1185">Reference proteome</keyword>